<dbReference type="AlphaFoldDB" id="A0A679IHJ3"/>
<name>A0A679IHJ3_9HYPH</name>
<evidence type="ECO:0000313" key="1">
    <source>
        <dbReference type="EMBL" id="CAA2099324.1"/>
    </source>
</evidence>
<protein>
    <submittedName>
        <fullName evidence="1">Uncharacterized protein</fullName>
    </submittedName>
</protein>
<organism evidence="1">
    <name type="scientific">Methylobacterium bullatum</name>
    <dbReference type="NCBI Taxonomy" id="570505"/>
    <lineage>
        <taxon>Bacteria</taxon>
        <taxon>Pseudomonadati</taxon>
        <taxon>Pseudomonadota</taxon>
        <taxon>Alphaproteobacteria</taxon>
        <taxon>Hyphomicrobiales</taxon>
        <taxon>Methylobacteriaceae</taxon>
        <taxon>Methylobacterium</taxon>
    </lineage>
</organism>
<accession>A0A679IHJ3</accession>
<dbReference type="EMBL" id="LR743504">
    <property type="protein sequence ID" value="CAA2099324.1"/>
    <property type="molecule type" value="Genomic_DNA"/>
</dbReference>
<sequence length="74" mass="8466">MPDYLFWRTKILFETTPPAYRVFILGDNGKIDNVVSLSANDDDHAIEYAKSMVDGNAIDLWDGLRFIDQFPPNT</sequence>
<proteinExistence type="predicted"/>
<gene>
    <name evidence="1" type="ORF">MBUL_00090</name>
</gene>
<reference evidence="1" key="1">
    <citation type="submission" date="2019-12" db="EMBL/GenBank/DDBJ databases">
        <authorList>
            <person name="Cremers G."/>
        </authorList>
    </citation>
    <scope>NUCLEOTIDE SEQUENCE</scope>
    <source>
        <strain evidence="1">Mbul1</strain>
    </source>
</reference>